<dbReference type="CDD" id="cd17346">
    <property type="entry name" value="MFS_DtpA_like"/>
    <property type="match status" value="1"/>
</dbReference>
<dbReference type="GO" id="GO:0005886">
    <property type="term" value="C:plasma membrane"/>
    <property type="evidence" value="ECO:0007669"/>
    <property type="project" value="UniProtKB-SubCell"/>
</dbReference>
<feature type="transmembrane region" description="Helical" evidence="9">
    <location>
        <begin position="293"/>
        <end position="310"/>
    </location>
</feature>
<keyword evidence="5" id="KW-0571">Peptide transport</keyword>
<feature type="transmembrane region" description="Helical" evidence="9">
    <location>
        <begin position="467"/>
        <end position="488"/>
    </location>
</feature>
<dbReference type="PROSITE" id="PS01022">
    <property type="entry name" value="PTR2_1"/>
    <property type="match status" value="1"/>
</dbReference>
<dbReference type="Proteomes" id="UP000570514">
    <property type="component" value="Unassembled WGS sequence"/>
</dbReference>
<keyword evidence="4 8" id="KW-0812">Transmembrane</keyword>
<evidence type="ECO:0000313" key="10">
    <source>
        <dbReference type="EMBL" id="NIK89939.1"/>
    </source>
</evidence>
<keyword evidence="3" id="KW-1003">Cell membrane</keyword>
<evidence type="ECO:0000256" key="9">
    <source>
        <dbReference type="SAM" id="Phobius"/>
    </source>
</evidence>
<comment type="similarity">
    <text evidence="8">Belongs to the major facilitator superfamily. Proton-dependent oligopeptide transporter (POT/PTR) (TC 2.A.17) family.</text>
</comment>
<dbReference type="PROSITE" id="PS01023">
    <property type="entry name" value="PTR2_2"/>
    <property type="match status" value="1"/>
</dbReference>
<dbReference type="InterPro" id="IPR036259">
    <property type="entry name" value="MFS_trans_sf"/>
</dbReference>
<dbReference type="InterPro" id="IPR000109">
    <property type="entry name" value="POT_fam"/>
</dbReference>
<keyword evidence="11" id="KW-1185">Reference proteome</keyword>
<sequence>MTDTNAVNQAGAGQKLWFGHPRLLSLLFTTEMWERFGYYGMRAVLVLYLVEHFVFSDNVANGLYGAFASLVYLTPLIGGFVADQFIGPKRAVKTGAVLMSIGYMLLAFTGGDAAKPFVTIDSHRYEVATAKSGDGNTQYLVANGQRYKITGNEDKSISIEGATGDIPAKVENGHYKFDGERNSLNVVLLFLSLGLVIVGNGYFKPNITSILGQLYDRNDRRRDSAYSIFYMGINLGSIISQGLVPLIAIAWGYKWGFAFAGFGMILAWARFQFAGDRLAAYGNPPANARNINLWFYGGTLLAIPVVWFLLNNTMLTASIAHKVAATGVIGFLLTLPVLGQVMFFVFFAAIIGIPLWGFFTLKPEERDRMIVACVLTTYSVVFFTLFEQAGSSLTLFADRNTDLVILAPHQVLAQDLHFFGMTIPAVWSYTMPAGQVQIFNPLFIVGFAPLFTLMWNKLAKLGIEPTAPLKFAFGLALVGLGFLALIYGARFHGADYRVPLIWLVLAYWLHSMGELCLSPVGLSAVSKLSIPKLVGMMFGVWLMASAMAQYVGGIVAQLASTETVGGKALNPQVSLETYLSVFQTIGIAGIICGGIAVVLWPILKKGMHGIR</sequence>
<feature type="transmembrane region" description="Helical" evidence="9">
    <location>
        <begin position="534"/>
        <end position="558"/>
    </location>
</feature>
<accession>A0A846N348</accession>
<dbReference type="InterPro" id="IPR050171">
    <property type="entry name" value="MFS_Transporters"/>
</dbReference>
<evidence type="ECO:0000256" key="6">
    <source>
        <dbReference type="ARBA" id="ARBA00022989"/>
    </source>
</evidence>
<evidence type="ECO:0000256" key="8">
    <source>
        <dbReference type="RuleBase" id="RU003755"/>
    </source>
</evidence>
<dbReference type="InterPro" id="IPR005279">
    <property type="entry name" value="Dipep/tripep_permease"/>
</dbReference>
<dbReference type="InterPro" id="IPR018456">
    <property type="entry name" value="PTR2_symporter_CS"/>
</dbReference>
<feature type="transmembrane region" description="Helical" evidence="9">
    <location>
        <begin position="36"/>
        <end position="55"/>
    </location>
</feature>
<gene>
    <name evidence="10" type="ORF">FHS83_003257</name>
</gene>
<keyword evidence="6 9" id="KW-1133">Transmembrane helix</keyword>
<reference evidence="10 11" key="1">
    <citation type="submission" date="2020-03" db="EMBL/GenBank/DDBJ databases">
        <title>Genomic Encyclopedia of Type Strains, Phase IV (KMG-IV): sequencing the most valuable type-strain genomes for metagenomic binning, comparative biology and taxonomic classification.</title>
        <authorList>
            <person name="Goeker M."/>
        </authorList>
    </citation>
    <scope>NUCLEOTIDE SEQUENCE [LARGE SCALE GENOMIC DNA]</scope>
    <source>
        <strain evidence="10 11">DSM 19867</strain>
    </source>
</reference>
<feature type="transmembrane region" description="Helical" evidence="9">
    <location>
        <begin position="94"/>
        <end position="111"/>
    </location>
</feature>
<protein>
    <submittedName>
        <fullName evidence="10">POT family proton-dependent oligopeptide transporter</fullName>
    </submittedName>
</protein>
<comment type="caution">
    <text evidence="10">The sequence shown here is derived from an EMBL/GenBank/DDBJ whole genome shotgun (WGS) entry which is preliminary data.</text>
</comment>
<feature type="transmembrane region" description="Helical" evidence="9">
    <location>
        <begin position="369"/>
        <end position="386"/>
    </location>
</feature>
<dbReference type="AlphaFoldDB" id="A0A846N348"/>
<dbReference type="SUPFAM" id="SSF103473">
    <property type="entry name" value="MFS general substrate transporter"/>
    <property type="match status" value="1"/>
</dbReference>
<organism evidence="10 11">
    <name type="scientific">Rhizomicrobium palustre</name>
    <dbReference type="NCBI Taxonomy" id="189966"/>
    <lineage>
        <taxon>Bacteria</taxon>
        <taxon>Pseudomonadati</taxon>
        <taxon>Pseudomonadota</taxon>
        <taxon>Alphaproteobacteria</taxon>
        <taxon>Micropepsales</taxon>
        <taxon>Micropepsaceae</taxon>
        <taxon>Rhizomicrobium</taxon>
    </lineage>
</organism>
<feature type="transmembrane region" description="Helical" evidence="9">
    <location>
        <begin position="438"/>
        <end position="455"/>
    </location>
</feature>
<evidence type="ECO:0000256" key="3">
    <source>
        <dbReference type="ARBA" id="ARBA00022475"/>
    </source>
</evidence>
<keyword evidence="7 9" id="KW-0472">Membrane</keyword>
<proteinExistence type="inferred from homology"/>
<feature type="transmembrane region" description="Helical" evidence="9">
    <location>
        <begin position="61"/>
        <end position="82"/>
    </location>
</feature>
<feature type="transmembrane region" description="Helical" evidence="9">
    <location>
        <begin position="224"/>
        <end position="249"/>
    </location>
</feature>
<dbReference type="EMBL" id="JAASRM010000001">
    <property type="protein sequence ID" value="NIK89939.1"/>
    <property type="molecule type" value="Genomic_DNA"/>
</dbReference>
<evidence type="ECO:0000256" key="1">
    <source>
        <dbReference type="ARBA" id="ARBA00004651"/>
    </source>
</evidence>
<dbReference type="Pfam" id="PF00854">
    <property type="entry name" value="PTR2"/>
    <property type="match status" value="2"/>
</dbReference>
<evidence type="ECO:0000256" key="2">
    <source>
        <dbReference type="ARBA" id="ARBA00022448"/>
    </source>
</evidence>
<dbReference type="NCBIfam" id="TIGR00924">
    <property type="entry name" value="yjdL_sub1_fam"/>
    <property type="match status" value="1"/>
</dbReference>
<evidence type="ECO:0000256" key="4">
    <source>
        <dbReference type="ARBA" id="ARBA00022692"/>
    </source>
</evidence>
<evidence type="ECO:0000256" key="7">
    <source>
        <dbReference type="ARBA" id="ARBA00023136"/>
    </source>
</evidence>
<feature type="transmembrane region" description="Helical" evidence="9">
    <location>
        <begin position="255"/>
        <end position="273"/>
    </location>
</feature>
<keyword evidence="2 8" id="KW-0813">Transport</keyword>
<feature type="transmembrane region" description="Helical" evidence="9">
    <location>
        <begin position="578"/>
        <end position="603"/>
    </location>
</feature>
<name>A0A846N348_9PROT</name>
<feature type="transmembrane region" description="Helical" evidence="9">
    <location>
        <begin position="184"/>
        <end position="203"/>
    </location>
</feature>
<dbReference type="RefSeq" id="WP_167084066.1">
    <property type="nucleotide sequence ID" value="NZ_BAAADC010000001.1"/>
</dbReference>
<comment type="subcellular location">
    <subcellularLocation>
        <location evidence="1">Cell membrane</location>
        <topology evidence="1">Multi-pass membrane protein</topology>
    </subcellularLocation>
    <subcellularLocation>
        <location evidence="8">Membrane</location>
        <topology evidence="8">Multi-pass membrane protein</topology>
    </subcellularLocation>
</comment>
<dbReference type="Gene3D" id="1.20.1250.20">
    <property type="entry name" value="MFS general substrate transporter like domains"/>
    <property type="match status" value="2"/>
</dbReference>
<keyword evidence="5" id="KW-0653">Protein transport</keyword>
<dbReference type="PANTHER" id="PTHR23517">
    <property type="entry name" value="RESISTANCE PROTEIN MDTM, PUTATIVE-RELATED-RELATED"/>
    <property type="match status" value="1"/>
</dbReference>
<feature type="transmembrane region" description="Helical" evidence="9">
    <location>
        <begin position="330"/>
        <end position="357"/>
    </location>
</feature>
<feature type="transmembrane region" description="Helical" evidence="9">
    <location>
        <begin position="500"/>
        <end position="522"/>
    </location>
</feature>
<evidence type="ECO:0000313" key="11">
    <source>
        <dbReference type="Proteomes" id="UP000570514"/>
    </source>
</evidence>
<evidence type="ECO:0000256" key="5">
    <source>
        <dbReference type="ARBA" id="ARBA00022856"/>
    </source>
</evidence>
<dbReference type="GO" id="GO:0006857">
    <property type="term" value="P:oligopeptide transport"/>
    <property type="evidence" value="ECO:0007669"/>
    <property type="project" value="InterPro"/>
</dbReference>
<dbReference type="GO" id="GO:1904680">
    <property type="term" value="F:peptide transmembrane transporter activity"/>
    <property type="evidence" value="ECO:0007669"/>
    <property type="project" value="InterPro"/>
</dbReference>
<dbReference type="PANTHER" id="PTHR23517:SF15">
    <property type="entry name" value="PROTON-DEPENDENT OLIGOPEPTIDE FAMILY TRANSPORT PROTEIN"/>
    <property type="match status" value="1"/>
</dbReference>